<evidence type="ECO:0000313" key="2">
    <source>
        <dbReference type="EMBL" id="GGD83195.1"/>
    </source>
</evidence>
<keyword evidence="1" id="KW-1133">Transmembrane helix</keyword>
<keyword evidence="1" id="KW-0812">Transmembrane</keyword>
<evidence type="ECO:0000256" key="1">
    <source>
        <dbReference type="SAM" id="Phobius"/>
    </source>
</evidence>
<reference evidence="2" key="1">
    <citation type="journal article" date="2014" name="Int. J. Syst. Evol. Microbiol.">
        <title>Complete genome sequence of Corynebacterium casei LMG S-19264T (=DSM 44701T), isolated from a smear-ripened cheese.</title>
        <authorList>
            <consortium name="US DOE Joint Genome Institute (JGI-PGF)"/>
            <person name="Walter F."/>
            <person name="Albersmeier A."/>
            <person name="Kalinowski J."/>
            <person name="Ruckert C."/>
        </authorList>
    </citation>
    <scope>NUCLEOTIDE SEQUENCE</scope>
    <source>
        <strain evidence="2">CGMCC 1.12924</strain>
    </source>
</reference>
<comment type="caution">
    <text evidence="2">The sequence shown here is derived from an EMBL/GenBank/DDBJ whole genome shotgun (WGS) entry which is preliminary data.</text>
</comment>
<keyword evidence="3" id="KW-1185">Reference proteome</keyword>
<feature type="transmembrane region" description="Helical" evidence="1">
    <location>
        <begin position="45"/>
        <end position="65"/>
    </location>
</feature>
<proteinExistence type="predicted"/>
<keyword evidence="1" id="KW-0472">Membrane</keyword>
<evidence type="ECO:0000313" key="3">
    <source>
        <dbReference type="Proteomes" id="UP000652231"/>
    </source>
</evidence>
<dbReference type="Proteomes" id="UP000652231">
    <property type="component" value="Unassembled WGS sequence"/>
</dbReference>
<reference evidence="2" key="2">
    <citation type="submission" date="2020-09" db="EMBL/GenBank/DDBJ databases">
        <authorList>
            <person name="Sun Q."/>
            <person name="Zhou Y."/>
        </authorList>
    </citation>
    <scope>NUCLEOTIDE SEQUENCE</scope>
    <source>
        <strain evidence="2">CGMCC 1.12924</strain>
    </source>
</reference>
<dbReference type="EMBL" id="BMGK01000001">
    <property type="protein sequence ID" value="GGD83195.1"/>
    <property type="molecule type" value="Genomic_DNA"/>
</dbReference>
<name>A0A8J2V7R2_9FLAO</name>
<organism evidence="2 3">
    <name type="scientific">Planktosalinus lacus</name>
    <dbReference type="NCBI Taxonomy" id="1526573"/>
    <lineage>
        <taxon>Bacteria</taxon>
        <taxon>Pseudomonadati</taxon>
        <taxon>Bacteroidota</taxon>
        <taxon>Flavobacteriia</taxon>
        <taxon>Flavobacteriales</taxon>
        <taxon>Flavobacteriaceae</taxon>
        <taxon>Planktosalinus</taxon>
    </lineage>
</organism>
<protein>
    <submittedName>
        <fullName evidence="2">Uncharacterized protein</fullName>
    </submittedName>
</protein>
<dbReference type="AlphaFoldDB" id="A0A8J2V7R2"/>
<accession>A0A8J2V7R2</accession>
<gene>
    <name evidence="2" type="ORF">GCM10011312_04120</name>
</gene>
<sequence>MKKQYFITLILMLFFLPEIYAQCAMCRAVLESDADGSTAEGINNGILYLMAFPYLLVGVIGYMIYKSRQKAKKEERV</sequence>